<feature type="domain" description="KRR1 small subunit processome component first KH" evidence="10">
    <location>
        <begin position="32"/>
        <end position="112"/>
    </location>
</feature>
<feature type="compositionally biased region" description="Basic and acidic residues" evidence="9">
    <location>
        <begin position="264"/>
        <end position="273"/>
    </location>
</feature>
<evidence type="ECO:0000313" key="13">
    <source>
        <dbReference type="Proteomes" id="UP000288716"/>
    </source>
</evidence>
<comment type="caution">
    <text evidence="12">The sequence shown here is derived from an EMBL/GenBank/DDBJ whole genome shotgun (WGS) entry which is preliminary data.</text>
</comment>
<keyword evidence="5 8" id="KW-0694">RNA-binding</keyword>
<dbReference type="PIRSF" id="PIRSF006515">
    <property type="entry name" value="KRR1"/>
    <property type="match status" value="1"/>
</dbReference>
<evidence type="ECO:0000256" key="1">
    <source>
        <dbReference type="ARBA" id="ARBA00004604"/>
    </source>
</evidence>
<dbReference type="InterPro" id="IPR041174">
    <property type="entry name" value="KRR1-like_KH1"/>
</dbReference>
<reference evidence="12 13" key="1">
    <citation type="journal article" date="2018" name="Gigascience">
        <title>Genomes of trombidid mites reveal novel predicted allergens and laterally-transferred genes associated with secondary metabolism.</title>
        <authorList>
            <person name="Dong X."/>
            <person name="Chaisiri K."/>
            <person name="Xia D."/>
            <person name="Armstrong S.D."/>
            <person name="Fang Y."/>
            <person name="Donnelly M.J."/>
            <person name="Kadowaki T."/>
            <person name="McGarry J.W."/>
            <person name="Darby A.C."/>
            <person name="Makepeace B.L."/>
        </authorList>
    </citation>
    <scope>NUCLEOTIDE SEQUENCE [LARGE SCALE GENOMIC DNA]</scope>
    <source>
        <strain evidence="12">UoL-UT</strain>
    </source>
</reference>
<dbReference type="PANTHER" id="PTHR12581:SF0">
    <property type="entry name" value="KRR1 SMALL SUBUNIT PROCESSOME COMPONENT HOMOLOG"/>
    <property type="match status" value="1"/>
</dbReference>
<dbReference type="InterPro" id="IPR048549">
    <property type="entry name" value="KRR1-like_KH2_euk"/>
</dbReference>
<sequence length="316" mass="36334">MFLQAEIAENPWEIEIPKFSKEEAPNCIVSESSFATLFPKYREAYLKECWPLVIKSLNEYGVKAELDLMEGSATVSTTKKAWDPYIIIKARDMVKLMARGVPYEHAVKVLDDNVASEVIKIGRLTSKRERYIKRRQRLIGPSGSTQKAIELLSDCYVLVQGNSVSAIGPYKGLQQVRKVVIDCIKNNIHPVYNIKALMIKRELAKDPKLKDENWERFLPKYEGKNVSKRAKPKKIRQKKEYTPFPPPQPESKLDQELASGEYAMKQKKEEKQSGKHKQKNNFVKNKGGPKAESFKNKKKVRFQETSKSPKMKKKKS</sequence>
<dbReference type="CDD" id="cd22394">
    <property type="entry name" value="KH-I_KRR1_rpt2"/>
    <property type="match status" value="1"/>
</dbReference>
<comment type="subunit">
    <text evidence="8">Component of the ribosomal small subunit (SSU) processome.</text>
</comment>
<dbReference type="PANTHER" id="PTHR12581">
    <property type="entry name" value="HIV-1 REV BINDING PROTEIN 2, 3"/>
    <property type="match status" value="1"/>
</dbReference>
<dbReference type="InterPro" id="IPR024166">
    <property type="entry name" value="rRNA_assembly_KRR1"/>
</dbReference>
<dbReference type="CDD" id="cd22393">
    <property type="entry name" value="KH-I_KRR1_rpt1"/>
    <property type="match status" value="1"/>
</dbReference>
<dbReference type="InterPro" id="IPR048550">
    <property type="entry name" value="KRR1-like_KH1_euk"/>
</dbReference>
<dbReference type="EMBL" id="NCKV01001272">
    <property type="protein sequence ID" value="RWS28667.1"/>
    <property type="molecule type" value="Genomic_DNA"/>
</dbReference>
<evidence type="ECO:0000256" key="8">
    <source>
        <dbReference type="PIRNR" id="PIRNR006515"/>
    </source>
</evidence>
<comment type="function">
    <text evidence="8">Required for 40S ribosome biogenesis. Involved in nucleolar processing of pre-18S ribosomal RNA and ribosome assembly.</text>
</comment>
<keyword evidence="13" id="KW-1185">Reference proteome</keyword>
<evidence type="ECO:0000256" key="7">
    <source>
        <dbReference type="ARBA" id="ARBA00023274"/>
    </source>
</evidence>
<dbReference type="SUPFAM" id="SSF54791">
    <property type="entry name" value="Eukaryotic type KH-domain (KH-domain type I)"/>
    <property type="match status" value="1"/>
</dbReference>
<dbReference type="InterPro" id="IPR036612">
    <property type="entry name" value="KH_dom_type_1_sf"/>
</dbReference>
<organism evidence="12 13">
    <name type="scientific">Leptotrombidium deliense</name>
    <dbReference type="NCBI Taxonomy" id="299467"/>
    <lineage>
        <taxon>Eukaryota</taxon>
        <taxon>Metazoa</taxon>
        <taxon>Ecdysozoa</taxon>
        <taxon>Arthropoda</taxon>
        <taxon>Chelicerata</taxon>
        <taxon>Arachnida</taxon>
        <taxon>Acari</taxon>
        <taxon>Acariformes</taxon>
        <taxon>Trombidiformes</taxon>
        <taxon>Prostigmata</taxon>
        <taxon>Anystina</taxon>
        <taxon>Parasitengona</taxon>
        <taxon>Trombiculoidea</taxon>
        <taxon>Trombiculidae</taxon>
        <taxon>Leptotrombidium</taxon>
    </lineage>
</organism>
<feature type="region of interest" description="Disordered" evidence="9">
    <location>
        <begin position="225"/>
        <end position="316"/>
    </location>
</feature>
<feature type="compositionally biased region" description="Basic residues" evidence="9">
    <location>
        <begin position="226"/>
        <end position="237"/>
    </location>
</feature>
<keyword evidence="6 8" id="KW-0539">Nucleus</keyword>
<keyword evidence="7 8" id="KW-0687">Ribonucleoprotein</keyword>
<dbReference type="GO" id="GO:0006364">
    <property type="term" value="P:rRNA processing"/>
    <property type="evidence" value="ECO:0007669"/>
    <property type="project" value="UniProtKB-KW"/>
</dbReference>
<dbReference type="GO" id="GO:0003723">
    <property type="term" value="F:RNA binding"/>
    <property type="evidence" value="ECO:0007669"/>
    <property type="project" value="UniProtKB-KW"/>
</dbReference>
<proteinExistence type="inferred from homology"/>
<dbReference type="Proteomes" id="UP000288716">
    <property type="component" value="Unassembled WGS sequence"/>
</dbReference>
<evidence type="ECO:0000259" key="11">
    <source>
        <dbReference type="Pfam" id="PF21800"/>
    </source>
</evidence>
<dbReference type="Pfam" id="PF17903">
    <property type="entry name" value="KH_KRR1_1st"/>
    <property type="match status" value="1"/>
</dbReference>
<name>A0A443SMB6_9ACAR</name>
<comment type="subcellular location">
    <subcellularLocation>
        <location evidence="1 8">Nucleus</location>
        <location evidence="1 8">Nucleolus</location>
    </subcellularLocation>
</comment>
<keyword evidence="3 8" id="KW-0690">Ribosome biogenesis</keyword>
<dbReference type="STRING" id="299467.A0A443SMB6"/>
<dbReference type="OrthoDB" id="441223at2759"/>
<dbReference type="Gene3D" id="3.30.1370.10">
    <property type="entry name" value="K Homology domain, type 1"/>
    <property type="match status" value="2"/>
</dbReference>
<dbReference type="AlphaFoldDB" id="A0A443SMB6"/>
<evidence type="ECO:0000256" key="5">
    <source>
        <dbReference type="ARBA" id="ARBA00022884"/>
    </source>
</evidence>
<dbReference type="GO" id="GO:0032040">
    <property type="term" value="C:small-subunit processome"/>
    <property type="evidence" value="ECO:0007669"/>
    <property type="project" value="TreeGrafter"/>
</dbReference>
<dbReference type="Pfam" id="PF21800">
    <property type="entry name" value="KH_KRR1_2nd"/>
    <property type="match status" value="1"/>
</dbReference>
<comment type="similarity">
    <text evidence="2 8">Belongs to the KRR1 family.</text>
</comment>
<keyword evidence="4 8" id="KW-0698">rRNA processing</keyword>
<evidence type="ECO:0000256" key="9">
    <source>
        <dbReference type="SAM" id="MobiDB-lite"/>
    </source>
</evidence>
<dbReference type="VEuPathDB" id="VectorBase:LDEU003375"/>
<evidence type="ECO:0000313" key="12">
    <source>
        <dbReference type="EMBL" id="RWS28667.1"/>
    </source>
</evidence>
<evidence type="ECO:0000256" key="4">
    <source>
        <dbReference type="ARBA" id="ARBA00022552"/>
    </source>
</evidence>
<dbReference type="FunFam" id="3.30.1370.10:FF:000014">
    <property type="entry name" value="KRR1 small subunit processome component"/>
    <property type="match status" value="1"/>
</dbReference>
<protein>
    <recommendedName>
        <fullName evidence="8">KRR1 small subunit processome component</fullName>
    </recommendedName>
    <alternativeName>
        <fullName evidence="8">KRR-R motif-containing protein 1</fullName>
    </alternativeName>
</protein>
<dbReference type="InterPro" id="IPR048548">
    <property type="entry name" value="KRR1-like_KH2"/>
</dbReference>
<feature type="domain" description="KRR1 small subunit processome component second KH" evidence="11">
    <location>
        <begin position="115"/>
        <end position="205"/>
    </location>
</feature>
<evidence type="ECO:0000256" key="3">
    <source>
        <dbReference type="ARBA" id="ARBA00022517"/>
    </source>
</evidence>
<gene>
    <name evidence="12" type="ORF">B4U80_02969</name>
</gene>
<evidence type="ECO:0000256" key="6">
    <source>
        <dbReference type="ARBA" id="ARBA00023242"/>
    </source>
</evidence>
<evidence type="ECO:0000256" key="2">
    <source>
        <dbReference type="ARBA" id="ARBA00009344"/>
    </source>
</evidence>
<evidence type="ECO:0000259" key="10">
    <source>
        <dbReference type="Pfam" id="PF17903"/>
    </source>
</evidence>
<accession>A0A443SMB6</accession>